<dbReference type="Pfam" id="PF00534">
    <property type="entry name" value="Glycos_transf_1"/>
    <property type="match status" value="1"/>
</dbReference>
<evidence type="ECO:0000313" key="4">
    <source>
        <dbReference type="Proteomes" id="UP001169027"/>
    </source>
</evidence>
<evidence type="ECO:0000313" key="3">
    <source>
        <dbReference type="EMBL" id="MDO1531263.1"/>
    </source>
</evidence>
<dbReference type="InterPro" id="IPR001296">
    <property type="entry name" value="Glyco_trans_1"/>
</dbReference>
<sequence length="359" mass="39109">MATTDMRIGVDARSLDGKLTGIGRYIFEILHCMPQQLPDAEWVLYSRRPLEVPLPSRRWLLKSDPYAIGRRIPSSLWVKARLGALIRHDSLDVFWAASTLAPHARIPYVSTVYDLNHQIVPETMTPVNRFAHMRWLAKDVMRANQVVSISSGTAMRLEKAIGRASDGIARPGSQWARMGTPEGLAPVSEPYVLSVATREPRKNLANLIEAFAMLKAQGKLPRQVLVLAGAAGWGVNSNTQATRPEWLRELGYVPDERMSALFAHADVLAQPSIYEGFGMPAAEAAALGTRVVATDIPELREAAGPSGVFVGTSASEIAEGLLKALDMAPPPPHQATSWNDAAVVTARALQRAAASRRKT</sequence>
<keyword evidence="4" id="KW-1185">Reference proteome</keyword>
<accession>A0ABT8RXP3</accession>
<dbReference type="PANTHER" id="PTHR46401:SF2">
    <property type="entry name" value="GLYCOSYLTRANSFERASE WBBK-RELATED"/>
    <property type="match status" value="1"/>
</dbReference>
<dbReference type="Gene3D" id="3.40.50.2000">
    <property type="entry name" value="Glycogen Phosphorylase B"/>
    <property type="match status" value="2"/>
</dbReference>
<dbReference type="RefSeq" id="WP_301803599.1">
    <property type="nucleotide sequence ID" value="NZ_JAUJZH010000002.1"/>
</dbReference>
<name>A0ABT8RXP3_9BURK</name>
<feature type="domain" description="Glycosyl transferase family 1" evidence="2">
    <location>
        <begin position="186"/>
        <end position="328"/>
    </location>
</feature>
<reference evidence="3" key="1">
    <citation type="submission" date="2023-06" db="EMBL/GenBank/DDBJ databases">
        <authorList>
            <person name="Jiang Y."/>
            <person name="Liu Q."/>
        </authorList>
    </citation>
    <scope>NUCLEOTIDE SEQUENCE</scope>
    <source>
        <strain evidence="3">CGMCC 1.12090</strain>
    </source>
</reference>
<keyword evidence="1" id="KW-0808">Transferase</keyword>
<dbReference type="PANTHER" id="PTHR46401">
    <property type="entry name" value="GLYCOSYLTRANSFERASE WBBK-RELATED"/>
    <property type="match status" value="1"/>
</dbReference>
<dbReference type="CDD" id="cd03809">
    <property type="entry name" value="GT4_MtfB-like"/>
    <property type="match status" value="1"/>
</dbReference>
<evidence type="ECO:0000256" key="1">
    <source>
        <dbReference type="ARBA" id="ARBA00022679"/>
    </source>
</evidence>
<protein>
    <submittedName>
        <fullName evidence="3">Glycosyltransferase family 1 protein</fullName>
    </submittedName>
</protein>
<evidence type="ECO:0000259" key="2">
    <source>
        <dbReference type="Pfam" id="PF00534"/>
    </source>
</evidence>
<organism evidence="3 4">
    <name type="scientific">Variovorax ginsengisoli</name>
    <dbReference type="NCBI Taxonomy" id="363844"/>
    <lineage>
        <taxon>Bacteria</taxon>
        <taxon>Pseudomonadati</taxon>
        <taxon>Pseudomonadota</taxon>
        <taxon>Betaproteobacteria</taxon>
        <taxon>Burkholderiales</taxon>
        <taxon>Comamonadaceae</taxon>
        <taxon>Variovorax</taxon>
    </lineage>
</organism>
<comment type="caution">
    <text evidence="3">The sequence shown here is derived from an EMBL/GenBank/DDBJ whole genome shotgun (WGS) entry which is preliminary data.</text>
</comment>
<dbReference type="EMBL" id="JAUKVY010000002">
    <property type="protein sequence ID" value="MDO1531263.1"/>
    <property type="molecule type" value="Genomic_DNA"/>
</dbReference>
<gene>
    <name evidence="3" type="ORF">Q2T77_03100</name>
</gene>
<dbReference type="SUPFAM" id="SSF53756">
    <property type="entry name" value="UDP-Glycosyltransferase/glycogen phosphorylase"/>
    <property type="match status" value="1"/>
</dbReference>
<dbReference type="Proteomes" id="UP001169027">
    <property type="component" value="Unassembled WGS sequence"/>
</dbReference>
<proteinExistence type="predicted"/>